<dbReference type="EMBL" id="CAUOFW020005323">
    <property type="protein sequence ID" value="CAK9169586.1"/>
    <property type="molecule type" value="Genomic_DNA"/>
</dbReference>
<dbReference type="Proteomes" id="UP001642360">
    <property type="component" value="Unassembled WGS sequence"/>
</dbReference>
<name>A0ABC8TKV7_9AQUA</name>
<comment type="caution">
    <text evidence="1">The sequence shown here is derived from an EMBL/GenBank/DDBJ whole genome shotgun (WGS) entry which is preliminary data.</text>
</comment>
<keyword evidence="2" id="KW-1185">Reference proteome</keyword>
<feature type="non-terminal residue" evidence="1">
    <location>
        <position position="1"/>
    </location>
</feature>
<accession>A0ABC8TKV7</accession>
<organism evidence="1 2">
    <name type="scientific">Ilex paraguariensis</name>
    <name type="common">yerba mate</name>
    <dbReference type="NCBI Taxonomy" id="185542"/>
    <lineage>
        <taxon>Eukaryota</taxon>
        <taxon>Viridiplantae</taxon>
        <taxon>Streptophyta</taxon>
        <taxon>Embryophyta</taxon>
        <taxon>Tracheophyta</taxon>
        <taxon>Spermatophyta</taxon>
        <taxon>Magnoliopsida</taxon>
        <taxon>eudicotyledons</taxon>
        <taxon>Gunneridae</taxon>
        <taxon>Pentapetalae</taxon>
        <taxon>asterids</taxon>
        <taxon>campanulids</taxon>
        <taxon>Aquifoliales</taxon>
        <taxon>Aquifoliaceae</taxon>
        <taxon>Ilex</taxon>
    </lineage>
</organism>
<dbReference type="AlphaFoldDB" id="A0ABC8TKV7"/>
<evidence type="ECO:0000313" key="2">
    <source>
        <dbReference type="Proteomes" id="UP001642360"/>
    </source>
</evidence>
<sequence>GYYKLAHSLSSDLPGVAHASSLSKIGISAESEGMPCQDEFFNSGQCADRSVNLDSSNGR</sequence>
<evidence type="ECO:0000313" key="1">
    <source>
        <dbReference type="EMBL" id="CAK9169586.1"/>
    </source>
</evidence>
<reference evidence="1 2" key="1">
    <citation type="submission" date="2024-02" db="EMBL/GenBank/DDBJ databases">
        <authorList>
            <person name="Vignale AGUSTIN F."/>
            <person name="Sosa J E."/>
            <person name="Modenutti C."/>
        </authorList>
    </citation>
    <scope>NUCLEOTIDE SEQUENCE [LARGE SCALE GENOMIC DNA]</scope>
</reference>
<gene>
    <name evidence="1" type="ORF">ILEXP_LOCUS39044</name>
</gene>
<protein>
    <submittedName>
        <fullName evidence="1">Uncharacterized protein</fullName>
    </submittedName>
</protein>
<feature type="non-terminal residue" evidence="1">
    <location>
        <position position="59"/>
    </location>
</feature>
<proteinExistence type="predicted"/>